<feature type="transmembrane region" description="Helical" evidence="13">
    <location>
        <begin position="528"/>
        <end position="561"/>
    </location>
</feature>
<evidence type="ECO:0000313" key="16">
    <source>
        <dbReference type="EMBL" id="OXU29697.1"/>
    </source>
</evidence>
<feature type="transmembrane region" description="Helical" evidence="13">
    <location>
        <begin position="2058"/>
        <end position="2076"/>
    </location>
</feature>
<dbReference type="Proteomes" id="UP000215335">
    <property type="component" value="Unassembled WGS sequence"/>
</dbReference>
<feature type="transmembrane region" description="Helical" evidence="13">
    <location>
        <begin position="1714"/>
        <end position="1740"/>
    </location>
</feature>
<dbReference type="EMBL" id="NNAY01000251">
    <property type="protein sequence ID" value="OXU29697.1"/>
    <property type="molecule type" value="Genomic_DNA"/>
</dbReference>
<keyword evidence="5 13" id="KW-0812">Transmembrane</keyword>
<sequence length="3783" mass="439627">MKFASLNLIVCTFIIPSMAFKFNVFHEIDHYSQLILDIQNFYKTSSVIVIHSNIEKEEDLKLFENFANVNPLSPHAWLIIFGGSPQTLRNFCENPQKNSFNLDIDTMMLIRCHDKPIIRDWYSIKSRTKVKSSDLFEWTLKRGLILKSDRQLYQRRSDFGGAELKLAVIKERKSGPKLSNGKISNIDVFQHMMLEVLQQMNFTFQLMPAVDTFGSWDKTANRWTGLLDKIDSGEVDVPFTEFTILKDRAEYFDYTWAISMPRNSLYIREPEMNNFKWKAYLRAFSSDVWMSLGALLFASPIMLYYMKVKIEKINLMGNSFMKNVLQVWGIYCQQGIPNFPRASSLRTAIVFLFFSQIIIIAIYSAFIISDLTTLSTTLPFETLSEFVEDGSYKLTILRNSAEEIMFSTSQDPVYSKMSKMLKPHNELPVSGVEAFRQICNEKLAFYGQENKVKKISTSEYPCKLTMVFTNKNRFMGFPLAKNNPLRDFINYYIQRFNENGIMNRIKSMHAQTHDNTVNEFHPVEFSDISVALAILFLGFVFSIFLMTMILALIILCSMFAISAAILTNNNKGELDTHINLIADIQKFYTAGSVYIVLDDLQRDFTVDTLLFNLLRKLSLRKILSQAMRHSEFFANYKSLYTGHKRQLVVLLLTDAQTLNIFEQFTKIHNLSLHAWFVVFWARRETSLHDYCEKPKVNRFHLNFDVRMLVKCLENPEIREWYALDPKAEVRVNELMEWMPGTGLIQKTKLTFYQRRRDFHGKLLKVTTVKELVDATETHKKSNQQPDMVLKLMTEMMLYMNFNLSFMPSISNYGLYNQTEHKWSGMLGNLSRGEIDMCFTDMTVTQVRQRYFDWTWPLWMTGNVLTIRKFEKSAVKWTAYSKAFVCDIWISILLLMIIASVVITMIKAKVRNGNWDDNDFFENQLYVWEIFCNRALPKFPDSLSLRIAYVSLFFCAIAIIAAYSGSIVSNLTNLETALPFTSIEEFVKLGTYKFSIKSKSYDQEYIAYSNDPTVIKLKNFMVRNEDLPTNNVQGLSQICREKTAFFTSDMAKRKVVKTIPCQITTIPVVGHRYMALALTKKSPLTSFVNYHIRRFGDYGLTKRTTNLYLERDDNLRKRSGSVGIGEIVPLLAISVFGVMISLFILLLECVYYYCKSVFRPTLVNGSNDSMLDTRVDLITDIQKFYTAGSIYIVLDGKYGDFAVATLSFKLLRRFSSRKILSQAMHYSEFFANYKSLYTGHKRQLIVLLLTDDQTLKIFEQFTKIHNLSMYAWFVVFWARRGTSLHDYCEKPKVNRFHLNFDVRMLVKCLENPEIREWYALDPKAEVRVNELMEWMPGTGLIRKTKLTFYQRRRDFNGKLLKVSTVKELVRTAGNSNKIEDRPIELMMTEMMRYMNFNVSFQQPIPNYGLFNRTEQKWNGMLGNLSRGEIDMCFTDITMTRQRHRYFDYTWPLFMTPNVLYIKKVGKSAVKWNAYSKAFDYKIWISIMILMIIASIAVTIIKTKVKQTYGNKNSFLENQLYVWGIFCQQGLPAFSDSSPLRIAYVSLFFCAIVITTAFSGSIISNLTNLAIVLPFTSFKEFVSLGTYKLTVMKNSFDHEFFTYNQDPIVVKMKHMIVRDKDLPANNVEGLQQICREKAAFYTNEAMKNKVAKTVPCKVTAILTGGNRFMALPLSKNNPLTSFFNHHIRRYDNYGLMKRTKRYYMEKNDYSRKTYDFVGISEITPLLTILVFGVLISIFVLLLECISSALKRTFKNHNFYNLHSTFIIYKNVLENHFASTATLHVLKEFSARNLPLQALDITKLSLMYNRTFLNYSRQIFVMLIASEEELQSFGNFTKDHNLALHNWLIIFYGMPTKSMLDFCEKPPDNRLNLNIDYHVLVKCYDSEKIREWYASKARDTVKTLDLIEWKAESGLIVQNKKNVYDRRRDFGGAKLKIAALMDQEQLPRLTADGQMQHIDVYQNVIYELINTMNFSVTLLPAVKTYGRFDETQNKWIGFLGEILAGNIEVPFSEFGIVSERLDSFDYTWPLTLAHSMLYYKDPEISDIEWNAYINVGFSADVWITFAIFLTILPIVLAYIKARIEGKYDFIENFLHVWGIFCQQGIEDDSYSLSWKITIIFFYLSQLVLFGVYSAILVSYLATLKTRLPFTTVEEFVNDGSYKLVTILNGSDETFFLNTKDPVLVKMRNTQMLPWKSLPLNFTEGFKMACDGGRKLALYSHDQKVKKYKSARACKLARVPVFQEHGMSNRLFNMHYKRYDDFSTEFSPVNLQEIAPALAILLFGMILSFVIMLMEQLYFKFKHRHSSANNGIKMPQKVLLFVLPLESESNLARFSEFTRYHVLSFHVWFVIFWGSTDKQLQDFCQNPDKNKFHLKFDTRMLVKCYENAELREWYSVNSSNKVITTDLMEWRRETGLVLKTRQNLYQRRYDVGGTVLRMSSVKEHQSLWKNRANGKGVAMFTKIMIELATQMNFRLRFVSSEDAYGVLNSSNNKWTGILGRLQSGEVDIATSEITMTKERMDAFDFGCPLIITRAKLFIREPGGADVQWNAYLKAFSRSIWVSLIILIILSAILLTYMKTKIAKIRCLKNYLAENHLYVWGIYCQQGLSEFPDSSSLRIAYVSIFFSAVVLSAIYSASIISYLTIFTPTLPFDTLASYVEDGTYKLIVVQHSAEHEMFATSQNHELKRMSKLMKKDKDLPVTDIQALEQVCHERVAYYSTDAMRDKMGDMIPCNLKGISTGRIENLAFTLTKNNPFTEFINYHILRFQDNGIMQRMRRMYYKKLNNPTKDYDAVGLWGIAPLITILILGTLLSVLILFIEKLYHNMSSQLDDDELHVSTAFVTMLKLFSKQNVFTMITRIRDISKNLAYYDNRMATSYFVIIIRSMSDFNDFVKVTRQSNMNLYQMLILFSENMKALCLRPEGNPFNLVLDSRFLIKCQGHPLVREWYSMYPNKIIINELLEWNSKDPGFKWLTNLTFYERRNSLNNMSLRVTMMENEKLTGFFGQVLDEISKLANFQIDFQPYEISPGSYDPVTKKWSGVMGKLDEKKTDVGVGDITVTQERLDIVDFSVPIIASKSNFYLKKSHTSHVLWSMYYKVVILLHKYVYINLNKLFQNAFGVKASYYLFIIFIISPILLSFSTTKRSKRSFGANAYENYFNVWGIFCAKSTEFPSHESARILYYSLYLLSFMLYAIYSALLVSYLTIFKQDMPFNSLEEFTAAKTHKIITIKNTSFMDLFKISHDTSMRELNSFLAEDKYLPTTLPAAVNQICEGHNLVLYIDEVVLRSNRLKMACELIPFTRGKLSSMAFSFPKNSPYVGLINHHLQRMRNVGLLVAIKYQNVKKSEPSQMTYKPVDLWSTIPLFGILYFGILLSVVILIFETIVFYMSHRPSKLAKSPTSRSNFVRFILAIKSQYQTYSMVIALSNSYSINKNSTQALEISRQLSDKNVFSMIITLDEFEQSFAYLEHKVVKPLNIIFLQSSNDFESLVKFTKIKYSNSYISLVIFRSDNQTLMDICENPVKNYFNLVLNARWLVICKYTYNQQTPVIREWYSIFPNQTTTSDYAHWKNDVLVRVNNGTIYERRKSLQGINEASERHKKLNGYFGDLLRTIADEANFSIDRQELEDSYGVYNELSKKWNGIIERLVNRETDIGLGEFSITEQRQRVVDFSEPVIISHANYYVRKPAENVFHWTIYYKAFGRRSSYILIGIVLGIPPLIGCITLHKRRQNTINEFIKDGTYRIAVMKDTNFADIFKRGNSSLMKKLQSFMLTNEELPQYVATTVEMICF</sequence>
<dbReference type="SUPFAM" id="SSF53850">
    <property type="entry name" value="Periplasmic binding protein-like II"/>
    <property type="match status" value="7"/>
</dbReference>
<evidence type="ECO:0000256" key="4">
    <source>
        <dbReference type="ARBA" id="ARBA00022475"/>
    </source>
</evidence>
<dbReference type="OrthoDB" id="8186464at2759"/>
<dbReference type="Pfam" id="PF10613">
    <property type="entry name" value="Lig_chan-Glu_bd"/>
    <property type="match status" value="5"/>
</dbReference>
<keyword evidence="12" id="KW-0407">Ion channel</keyword>
<evidence type="ECO:0000256" key="1">
    <source>
        <dbReference type="ARBA" id="ARBA00004651"/>
    </source>
</evidence>
<feature type="transmembrane region" description="Helical" evidence="13">
    <location>
        <begin position="1126"/>
        <end position="1152"/>
    </location>
</feature>
<feature type="transmembrane region" description="Helical" evidence="13">
    <location>
        <begin position="1481"/>
        <end position="1499"/>
    </location>
</feature>
<evidence type="ECO:0000256" key="2">
    <source>
        <dbReference type="ARBA" id="ARBA00008685"/>
    </source>
</evidence>
<dbReference type="SMART" id="SM00918">
    <property type="entry name" value="Lig_chan-Glu_bd"/>
    <property type="match status" value="3"/>
</dbReference>
<organism evidence="16 17">
    <name type="scientific">Trichomalopsis sarcophagae</name>
    <dbReference type="NCBI Taxonomy" id="543379"/>
    <lineage>
        <taxon>Eukaryota</taxon>
        <taxon>Metazoa</taxon>
        <taxon>Ecdysozoa</taxon>
        <taxon>Arthropoda</taxon>
        <taxon>Hexapoda</taxon>
        <taxon>Insecta</taxon>
        <taxon>Pterygota</taxon>
        <taxon>Neoptera</taxon>
        <taxon>Endopterygota</taxon>
        <taxon>Hymenoptera</taxon>
        <taxon>Apocrita</taxon>
        <taxon>Proctotrupomorpha</taxon>
        <taxon>Chalcidoidea</taxon>
        <taxon>Pteromalidae</taxon>
        <taxon>Pteromalinae</taxon>
        <taxon>Trichomalopsis</taxon>
    </lineage>
</organism>
<keyword evidence="10" id="KW-0325">Glycoprotein</keyword>
<evidence type="ECO:0000256" key="6">
    <source>
        <dbReference type="ARBA" id="ARBA00022989"/>
    </source>
</evidence>
<feature type="transmembrane region" description="Helical" evidence="13">
    <location>
        <begin position="2614"/>
        <end position="2640"/>
    </location>
</feature>
<comment type="similarity">
    <text evidence="2">Belongs to the glutamate-gated ion channel (TC 1.A.10.1) family.</text>
</comment>
<evidence type="ECO:0000313" key="17">
    <source>
        <dbReference type="Proteomes" id="UP000215335"/>
    </source>
</evidence>
<evidence type="ECO:0000256" key="7">
    <source>
        <dbReference type="ARBA" id="ARBA00023065"/>
    </source>
</evidence>
<dbReference type="PANTHER" id="PTHR42643:SF33">
    <property type="entry name" value="GLUTAMATE RECEPTOR 2-LIKE PROTEIN"/>
    <property type="match status" value="1"/>
</dbReference>
<keyword evidence="14" id="KW-0732">Signal</keyword>
<gene>
    <name evidence="16" type="ORF">TSAR_006445</name>
</gene>
<feature type="transmembrane region" description="Helical" evidence="13">
    <location>
        <begin position="2270"/>
        <end position="2290"/>
    </location>
</feature>
<comment type="subcellular location">
    <subcellularLocation>
        <location evidence="1">Cell membrane</location>
        <topology evidence="1">Multi-pass membrane protein</topology>
    </subcellularLocation>
</comment>
<dbReference type="GO" id="GO:0050906">
    <property type="term" value="P:detection of stimulus involved in sensory perception"/>
    <property type="evidence" value="ECO:0007669"/>
    <property type="project" value="UniProtKB-ARBA"/>
</dbReference>
<keyword evidence="8 13" id="KW-0472">Membrane</keyword>
<keyword evidence="4" id="KW-1003">Cell membrane</keyword>
<keyword evidence="7" id="KW-0406">Ion transport</keyword>
<feature type="transmembrane region" description="Helical" evidence="13">
    <location>
        <begin position="1540"/>
        <end position="1561"/>
    </location>
</feature>
<dbReference type="InterPro" id="IPR019594">
    <property type="entry name" value="Glu/Gly-bd"/>
</dbReference>
<dbReference type="Gene3D" id="3.40.190.10">
    <property type="entry name" value="Periplasmic binding protein-like II"/>
    <property type="match status" value="9"/>
</dbReference>
<dbReference type="GO" id="GO:0015276">
    <property type="term" value="F:ligand-gated monoatomic ion channel activity"/>
    <property type="evidence" value="ECO:0007669"/>
    <property type="project" value="InterPro"/>
</dbReference>
<proteinExistence type="inferred from homology"/>
<feature type="transmembrane region" description="Helical" evidence="13">
    <location>
        <begin position="3700"/>
        <end position="3719"/>
    </location>
</feature>
<evidence type="ECO:0000259" key="15">
    <source>
        <dbReference type="SMART" id="SM00918"/>
    </source>
</evidence>
<evidence type="ECO:0000256" key="11">
    <source>
        <dbReference type="ARBA" id="ARBA00023286"/>
    </source>
</evidence>
<evidence type="ECO:0000256" key="14">
    <source>
        <dbReference type="SAM" id="SignalP"/>
    </source>
</evidence>
<feature type="transmembrane region" description="Helical" evidence="13">
    <location>
        <begin position="348"/>
        <end position="368"/>
    </location>
</feature>
<keyword evidence="3" id="KW-0813">Transport</keyword>
<keyword evidence="17" id="KW-1185">Reference proteome</keyword>
<dbReference type="GO" id="GO:0005886">
    <property type="term" value="C:plasma membrane"/>
    <property type="evidence" value="ECO:0007669"/>
    <property type="project" value="UniProtKB-SubCell"/>
</dbReference>
<feature type="transmembrane region" description="Helical" evidence="13">
    <location>
        <begin position="883"/>
        <end position="905"/>
    </location>
</feature>
<feature type="domain" description="Ionotropic glutamate receptor L-glutamate and glycine-binding" evidence="15">
    <location>
        <begin position="2986"/>
        <end position="3042"/>
    </location>
</feature>
<comment type="caution">
    <text evidence="16">The sequence shown here is derived from an EMBL/GenBank/DDBJ whole genome shotgun (WGS) entry which is preliminary data.</text>
</comment>
<evidence type="ECO:0000256" key="9">
    <source>
        <dbReference type="ARBA" id="ARBA00023170"/>
    </source>
</evidence>
<dbReference type="Gene3D" id="1.10.287.70">
    <property type="match status" value="4"/>
</dbReference>
<accession>A0A232FH84</accession>
<evidence type="ECO:0000256" key="8">
    <source>
        <dbReference type="ARBA" id="ARBA00023136"/>
    </source>
</evidence>
<feature type="domain" description="Ionotropic glutamate receptor L-glutamate and glycine-binding" evidence="15">
    <location>
        <begin position="3582"/>
        <end position="3642"/>
    </location>
</feature>
<evidence type="ECO:0000256" key="10">
    <source>
        <dbReference type="ARBA" id="ARBA00023180"/>
    </source>
</evidence>
<protein>
    <recommendedName>
        <fullName evidence="15">Ionotropic glutamate receptor L-glutamate and glycine-binding domain-containing protein</fullName>
    </recommendedName>
</protein>
<feature type="transmembrane region" description="Helical" evidence="13">
    <location>
        <begin position="2789"/>
        <end position="2814"/>
    </location>
</feature>
<evidence type="ECO:0000256" key="5">
    <source>
        <dbReference type="ARBA" id="ARBA00022692"/>
    </source>
</evidence>
<keyword evidence="11" id="KW-1071">Ligand-gated ion channel</keyword>
<feature type="transmembrane region" description="Helical" evidence="13">
    <location>
        <begin position="2116"/>
        <end position="2138"/>
    </location>
</feature>
<feature type="transmembrane region" description="Helical" evidence="13">
    <location>
        <begin position="2555"/>
        <end position="2573"/>
    </location>
</feature>
<keyword evidence="9" id="KW-0675">Receptor</keyword>
<evidence type="ECO:0000256" key="3">
    <source>
        <dbReference type="ARBA" id="ARBA00022448"/>
    </source>
</evidence>
<evidence type="ECO:0000256" key="13">
    <source>
        <dbReference type="SAM" id="Phobius"/>
    </source>
</evidence>
<feature type="transmembrane region" description="Helical" evidence="13">
    <location>
        <begin position="3361"/>
        <end position="3382"/>
    </location>
</feature>
<dbReference type="Pfam" id="PF00060">
    <property type="entry name" value="Lig_chan"/>
    <property type="match status" value="2"/>
</dbReference>
<name>A0A232FH84_9HYME</name>
<dbReference type="InterPro" id="IPR001320">
    <property type="entry name" value="Iontro_rcpt_C"/>
</dbReference>
<reference evidence="16 17" key="1">
    <citation type="journal article" date="2017" name="Curr. Biol.">
        <title>The Evolution of Venom by Co-option of Single-Copy Genes.</title>
        <authorList>
            <person name="Martinson E.O."/>
            <person name="Mrinalini"/>
            <person name="Kelkar Y.D."/>
            <person name="Chang C.H."/>
            <person name="Werren J.H."/>
        </authorList>
    </citation>
    <scope>NUCLEOTIDE SEQUENCE [LARGE SCALE GENOMIC DNA]</scope>
    <source>
        <strain evidence="16 17">Alberta</strain>
        <tissue evidence="16">Whole body</tissue>
    </source>
</reference>
<feature type="domain" description="Ionotropic glutamate receptor L-glutamate and glycine-binding" evidence="15">
    <location>
        <begin position="2440"/>
        <end position="2499"/>
    </location>
</feature>
<feature type="transmembrane region" description="Helical" evidence="13">
    <location>
        <begin position="3174"/>
        <end position="3200"/>
    </location>
</feature>
<feature type="transmembrane region" description="Helical" evidence="13">
    <location>
        <begin position="3117"/>
        <end position="3134"/>
    </location>
</feature>
<feature type="transmembrane region" description="Helical" evidence="13">
    <location>
        <begin position="288"/>
        <end position="306"/>
    </location>
</feature>
<evidence type="ECO:0000256" key="12">
    <source>
        <dbReference type="ARBA" id="ARBA00023303"/>
    </source>
</evidence>
<feature type="chain" id="PRO_5012737258" description="Ionotropic glutamate receptor L-glutamate and glycine-binding domain-containing protein" evidence="14">
    <location>
        <begin position="20"/>
        <end position="3783"/>
    </location>
</feature>
<dbReference type="PANTHER" id="PTHR42643">
    <property type="entry name" value="IONOTROPIC RECEPTOR 20A-RELATED"/>
    <property type="match status" value="1"/>
</dbReference>
<keyword evidence="6 13" id="KW-1133">Transmembrane helix</keyword>
<dbReference type="InterPro" id="IPR052192">
    <property type="entry name" value="Insect_Ionotropic_Sensory_Rcpt"/>
</dbReference>
<feature type="transmembrane region" description="Helical" evidence="13">
    <location>
        <begin position="942"/>
        <end position="962"/>
    </location>
</feature>
<feature type="signal peptide" evidence="14">
    <location>
        <begin position="1"/>
        <end position="19"/>
    </location>
</feature>